<accession>A0A7X0EX29</accession>
<dbReference type="Gene3D" id="3.40.50.1820">
    <property type="entry name" value="alpha/beta hydrolase"/>
    <property type="match status" value="1"/>
</dbReference>
<dbReference type="RefSeq" id="WP_185085163.1">
    <property type="nucleotide sequence ID" value="NZ_JACHJB010000002.1"/>
</dbReference>
<keyword evidence="2" id="KW-1185">Reference proteome</keyword>
<reference evidence="1 2" key="1">
    <citation type="submission" date="2020-08" db="EMBL/GenBank/DDBJ databases">
        <title>Sequencing the genomes of 1000 actinobacteria strains.</title>
        <authorList>
            <person name="Klenk H.-P."/>
        </authorList>
    </citation>
    <scope>NUCLEOTIDE SEQUENCE [LARGE SCALE GENOMIC DNA]</scope>
    <source>
        <strain evidence="1 2">DSM 45913</strain>
    </source>
</reference>
<name>A0A7X0EX29_9ACTN</name>
<evidence type="ECO:0000313" key="1">
    <source>
        <dbReference type="EMBL" id="MBB6347163.1"/>
    </source>
</evidence>
<sequence>MPERLVGVHVNAWVAVPSPDETAFAADEQRRRGIMQNFMQDGLGFDQIMSTRSLTYGLADSPVARWATTRRRTRPSRG</sequence>
<dbReference type="Proteomes" id="UP000583800">
    <property type="component" value="Unassembled WGS sequence"/>
</dbReference>
<organism evidence="1 2">
    <name type="scientific">Nonomuraea muscovyensis</name>
    <dbReference type="NCBI Taxonomy" id="1124761"/>
    <lineage>
        <taxon>Bacteria</taxon>
        <taxon>Bacillati</taxon>
        <taxon>Actinomycetota</taxon>
        <taxon>Actinomycetes</taxon>
        <taxon>Streptosporangiales</taxon>
        <taxon>Streptosporangiaceae</taxon>
        <taxon>Nonomuraea</taxon>
    </lineage>
</organism>
<gene>
    <name evidence="1" type="ORF">FHU36_003708</name>
</gene>
<proteinExistence type="predicted"/>
<dbReference type="AlphaFoldDB" id="A0A7X0EX29"/>
<dbReference type="EMBL" id="JACHJB010000002">
    <property type="protein sequence ID" value="MBB6347163.1"/>
    <property type="molecule type" value="Genomic_DNA"/>
</dbReference>
<dbReference type="InterPro" id="IPR029058">
    <property type="entry name" value="AB_hydrolase_fold"/>
</dbReference>
<comment type="caution">
    <text evidence="1">The sequence shown here is derived from an EMBL/GenBank/DDBJ whole genome shotgun (WGS) entry which is preliminary data.</text>
</comment>
<protein>
    <submittedName>
        <fullName evidence="1">Uncharacterized protein</fullName>
    </submittedName>
</protein>
<evidence type="ECO:0000313" key="2">
    <source>
        <dbReference type="Proteomes" id="UP000583800"/>
    </source>
</evidence>